<dbReference type="SUPFAM" id="SSF56784">
    <property type="entry name" value="HAD-like"/>
    <property type="match status" value="1"/>
</dbReference>
<dbReference type="Gene3D" id="3.40.50.1000">
    <property type="entry name" value="HAD superfamily/HAD-like"/>
    <property type="match status" value="1"/>
</dbReference>
<evidence type="ECO:0000256" key="7">
    <source>
        <dbReference type="ARBA" id="ARBA00012491"/>
    </source>
</evidence>
<keyword evidence="11" id="KW-0808">Transferase</keyword>
<dbReference type="EMBL" id="LKTP01000023">
    <property type="protein sequence ID" value="KRG28425.1"/>
    <property type="molecule type" value="Genomic_DNA"/>
</dbReference>
<dbReference type="GO" id="GO:0046872">
    <property type="term" value="F:metal ion binding"/>
    <property type="evidence" value="ECO:0007669"/>
    <property type="project" value="UniProtKB-KW"/>
</dbReference>
<name>A0A0Q9Z8R0_9FLAO</name>
<comment type="catalytic activity">
    <reaction evidence="1">
        <text>an N-acylneuraminate + CTP = a CMP-N-acyl-beta-neuraminate + diphosphate</text>
        <dbReference type="Rhea" id="RHEA:11344"/>
        <dbReference type="ChEBI" id="CHEBI:33019"/>
        <dbReference type="ChEBI" id="CHEBI:37563"/>
        <dbReference type="ChEBI" id="CHEBI:60073"/>
        <dbReference type="ChEBI" id="CHEBI:68671"/>
        <dbReference type="EC" id="2.7.7.43"/>
    </reaction>
</comment>
<keyword evidence="12" id="KW-1185">Reference proteome</keyword>
<evidence type="ECO:0000256" key="5">
    <source>
        <dbReference type="ARBA" id="ARBA00010726"/>
    </source>
</evidence>
<dbReference type="EC" id="2.7.7.43" evidence="7"/>
<dbReference type="Pfam" id="PF08282">
    <property type="entry name" value="Hydrolase_3"/>
    <property type="match status" value="1"/>
</dbReference>
<comment type="pathway">
    <text evidence="3">Amino-sugar metabolism; N-acetylneuraminate metabolism.</text>
</comment>
<evidence type="ECO:0000256" key="8">
    <source>
        <dbReference type="ARBA" id="ARBA00022723"/>
    </source>
</evidence>
<dbReference type="SUPFAM" id="SSF53448">
    <property type="entry name" value="Nucleotide-diphospho-sugar transferases"/>
    <property type="match status" value="1"/>
</dbReference>
<dbReference type="GO" id="GO:0016788">
    <property type="term" value="F:hydrolase activity, acting on ester bonds"/>
    <property type="evidence" value="ECO:0007669"/>
    <property type="project" value="InterPro"/>
</dbReference>
<dbReference type="InterPro" id="IPR029044">
    <property type="entry name" value="Nucleotide-diphossugar_trans"/>
</dbReference>
<dbReference type="NCBIfam" id="TIGR01670">
    <property type="entry name" value="KdsC-phosphatas"/>
    <property type="match status" value="1"/>
</dbReference>
<evidence type="ECO:0000256" key="4">
    <source>
        <dbReference type="ARBA" id="ARBA00005893"/>
    </source>
</evidence>
<evidence type="ECO:0000256" key="6">
    <source>
        <dbReference type="ARBA" id="ARBA00011881"/>
    </source>
</evidence>
<dbReference type="AlphaFoldDB" id="A0A0Q9Z8R0"/>
<evidence type="ECO:0000256" key="1">
    <source>
        <dbReference type="ARBA" id="ARBA00001862"/>
    </source>
</evidence>
<dbReference type="SFLD" id="SFLDG01138">
    <property type="entry name" value="C1.6.2:_Deoxy-d-mannose-octulo"/>
    <property type="match status" value="1"/>
</dbReference>
<dbReference type="InterPro" id="IPR023214">
    <property type="entry name" value="HAD_sf"/>
</dbReference>
<dbReference type="PANTHER" id="PTHR21485:SF3">
    <property type="entry name" value="N-ACYLNEURAMINATE CYTIDYLYLTRANSFERASE"/>
    <property type="match status" value="1"/>
</dbReference>
<evidence type="ECO:0000313" key="12">
    <source>
        <dbReference type="Proteomes" id="UP000051643"/>
    </source>
</evidence>
<dbReference type="UniPathway" id="UPA00628"/>
<comment type="cofactor">
    <cofactor evidence="2">
        <name>Mg(2+)</name>
        <dbReference type="ChEBI" id="CHEBI:18420"/>
    </cofactor>
</comment>
<keyword evidence="8" id="KW-0479">Metal-binding</keyword>
<protein>
    <recommendedName>
        <fullName evidence="7">N-acylneuraminate cytidylyltransferase</fullName>
        <ecNumber evidence="7">2.7.7.43</ecNumber>
    </recommendedName>
</protein>
<dbReference type="RefSeq" id="WP_057482095.1">
    <property type="nucleotide sequence ID" value="NZ_BMWR01000001.1"/>
</dbReference>
<gene>
    <name evidence="11" type="ORF">APR42_06490</name>
</gene>
<dbReference type="CDD" id="cd02513">
    <property type="entry name" value="CMP-NeuAc_Synthase"/>
    <property type="match status" value="1"/>
</dbReference>
<dbReference type="PANTHER" id="PTHR21485">
    <property type="entry name" value="HAD SUPERFAMILY MEMBERS CMAS AND KDSC"/>
    <property type="match status" value="1"/>
</dbReference>
<evidence type="ECO:0000256" key="9">
    <source>
        <dbReference type="ARBA" id="ARBA00022801"/>
    </source>
</evidence>
<dbReference type="Proteomes" id="UP000051643">
    <property type="component" value="Unassembled WGS sequence"/>
</dbReference>
<evidence type="ECO:0000313" key="11">
    <source>
        <dbReference type="EMBL" id="KRG28425.1"/>
    </source>
</evidence>
<evidence type="ECO:0000256" key="10">
    <source>
        <dbReference type="ARBA" id="ARBA00022842"/>
    </source>
</evidence>
<dbReference type="GO" id="GO:0006054">
    <property type="term" value="P:N-acetylneuraminate metabolic process"/>
    <property type="evidence" value="ECO:0007669"/>
    <property type="project" value="UniProtKB-UniPathway"/>
</dbReference>
<evidence type="ECO:0000256" key="2">
    <source>
        <dbReference type="ARBA" id="ARBA00001946"/>
    </source>
</evidence>
<evidence type="ECO:0000256" key="3">
    <source>
        <dbReference type="ARBA" id="ARBA00005141"/>
    </source>
</evidence>
<organism evidence="11 12">
    <name type="scientific">Salegentibacter mishustinae</name>
    <dbReference type="NCBI Taxonomy" id="270918"/>
    <lineage>
        <taxon>Bacteria</taxon>
        <taxon>Pseudomonadati</taxon>
        <taxon>Bacteroidota</taxon>
        <taxon>Flavobacteriia</taxon>
        <taxon>Flavobacteriales</taxon>
        <taxon>Flavobacteriaceae</taxon>
        <taxon>Salegentibacter</taxon>
    </lineage>
</organism>
<dbReference type="STRING" id="270918.APR42_06490"/>
<comment type="subunit">
    <text evidence="6">Homotetramer.</text>
</comment>
<accession>A0A0Q9Z8R0</accession>
<dbReference type="SFLD" id="SFLDG01136">
    <property type="entry name" value="C1.6:_Phosphoserine_Phosphatas"/>
    <property type="match status" value="1"/>
</dbReference>
<dbReference type="InterPro" id="IPR003329">
    <property type="entry name" value="Cytidylyl_trans"/>
</dbReference>
<keyword evidence="9" id="KW-0378">Hydrolase</keyword>
<dbReference type="GO" id="GO:0008781">
    <property type="term" value="F:N-acylneuraminate cytidylyltransferase activity"/>
    <property type="evidence" value="ECO:0007669"/>
    <property type="project" value="UniProtKB-EC"/>
</dbReference>
<reference evidence="11" key="1">
    <citation type="submission" date="2015-10" db="EMBL/GenBank/DDBJ databases">
        <title>Draft genome sequence of Salegentibacter mishustinae KCTC 12263.</title>
        <authorList>
            <person name="Lin W."/>
            <person name="Zheng Q."/>
        </authorList>
    </citation>
    <scope>NUCLEOTIDE SEQUENCE [LARGE SCALE GENOMIC DNA]</scope>
    <source>
        <strain evidence="11">KCTC 12263</strain>
    </source>
</reference>
<sequence length="387" mass="43966">MKSIGFIPLRKDSKGIKGKNKRKLLGRPLFSWVLTEAAFSTLDEVFVYTDDEEIIKFISQQYSWNSKIKVLQRSAKSATDEASTETAILEFSEKISYGFDVFCLLQATSPFTTRIEINKTLEEIKSGMDSALSVVRTQRFFWDKDGKPINYDFRERPRRQDFKGTLVENGAIYCTTSKALRKSKCRISGDIGLIEMPEDSYTEIDSVTDWNIVENLLLQRLQSERNPSRITHLFLDVDGIFTDGRVLYSENGEFAKVFDMRDGMGLEILRQDNIEVSVMTSENSALVAARMKKLNIGKVYLGVKDKLGMLQHLSLTQNIDLNNIAYLGDDVNDMTCMAGAGWSICPNNAMEEIKRISDIILTSDSGSGAIREACRFITKYNKRFERI</sequence>
<dbReference type="InterPro" id="IPR010023">
    <property type="entry name" value="KdsC_fam"/>
</dbReference>
<comment type="caution">
    <text evidence="11">The sequence shown here is derived from an EMBL/GenBank/DDBJ whole genome shotgun (WGS) entry which is preliminary data.</text>
</comment>
<dbReference type="OrthoDB" id="9805604at2"/>
<dbReference type="SFLD" id="SFLDS00003">
    <property type="entry name" value="Haloacid_Dehalogenase"/>
    <property type="match status" value="1"/>
</dbReference>
<keyword evidence="10" id="KW-0460">Magnesium</keyword>
<comment type="similarity">
    <text evidence="5">Belongs to the CMP-NeuNAc synthase family.</text>
</comment>
<dbReference type="Gene3D" id="3.90.550.10">
    <property type="entry name" value="Spore Coat Polysaccharide Biosynthesis Protein SpsA, Chain A"/>
    <property type="match status" value="1"/>
</dbReference>
<dbReference type="InterPro" id="IPR050793">
    <property type="entry name" value="CMP-NeuNAc_synthase"/>
</dbReference>
<dbReference type="Pfam" id="PF02348">
    <property type="entry name" value="CTP_transf_3"/>
    <property type="match status" value="1"/>
</dbReference>
<dbReference type="InterPro" id="IPR036412">
    <property type="entry name" value="HAD-like_sf"/>
</dbReference>
<proteinExistence type="inferred from homology"/>
<comment type="similarity">
    <text evidence="4">Belongs to the KdsC family.</text>
</comment>